<evidence type="ECO:0000256" key="2">
    <source>
        <dbReference type="SAM" id="Phobius"/>
    </source>
</evidence>
<dbReference type="Proteomes" id="UP000734511">
    <property type="component" value="Unassembled WGS sequence"/>
</dbReference>
<gene>
    <name evidence="3" type="ORF">HCN08_21255</name>
</gene>
<keyword evidence="2" id="KW-0472">Membrane</keyword>
<reference evidence="3 4" key="1">
    <citation type="submission" date="2020-03" db="EMBL/GenBank/DDBJ databases">
        <title>WGS of actinomycetes isolated from Thailand.</title>
        <authorList>
            <person name="Thawai C."/>
        </authorList>
    </citation>
    <scope>NUCLEOTIDE SEQUENCE [LARGE SCALE GENOMIC DNA]</scope>
    <source>
        <strain evidence="3 4">PRB2-1</strain>
    </source>
</reference>
<feature type="transmembrane region" description="Helical" evidence="2">
    <location>
        <begin position="29"/>
        <end position="50"/>
    </location>
</feature>
<proteinExistence type="predicted"/>
<evidence type="ECO:0000313" key="3">
    <source>
        <dbReference type="EMBL" id="NJP45914.1"/>
    </source>
</evidence>
<feature type="transmembrane region" description="Helical" evidence="2">
    <location>
        <begin position="56"/>
        <end position="74"/>
    </location>
</feature>
<evidence type="ECO:0000256" key="1">
    <source>
        <dbReference type="SAM" id="MobiDB-lite"/>
    </source>
</evidence>
<keyword evidence="4" id="KW-1185">Reference proteome</keyword>
<keyword evidence="2" id="KW-1133">Transmembrane helix</keyword>
<dbReference type="EMBL" id="JAATEJ010000018">
    <property type="protein sequence ID" value="NJP45914.1"/>
    <property type="molecule type" value="Genomic_DNA"/>
</dbReference>
<feature type="compositionally biased region" description="Low complexity" evidence="1">
    <location>
        <begin position="1"/>
        <end position="14"/>
    </location>
</feature>
<sequence>MSEESSASASASAGTGTGTGTDAAQRGRLVAKTVLTSVAVVLGVVHVVWPHLKIDLITLGLLVVALIPWLDGLFKSVQTPFGGFEFRDMERRVDALAGETRSARRIAETGEARDLARQDARAAGGNAALAELAGEYDRIRAGLPPGESRTNAMTTVVGRMISAVEDGEDVDLPAGLESPSRGTRLTAYVRLYVRPDAALLIPLVDSLIDREDKPFGQYWALRALRRVIEAGGGERMDNNTLRRLRRLDATVPPGSDRAYELARILAGF</sequence>
<keyword evidence="2" id="KW-0812">Transmembrane</keyword>
<dbReference type="RefSeq" id="WP_167984773.1">
    <property type="nucleotide sequence ID" value="NZ_JAATEJ010000018.1"/>
</dbReference>
<name>A0ABX0ZW15_9ACTN</name>
<feature type="region of interest" description="Disordered" evidence="1">
    <location>
        <begin position="1"/>
        <end position="22"/>
    </location>
</feature>
<organism evidence="3 4">
    <name type="scientific">Actinacidiphila epipremni</name>
    <dbReference type="NCBI Taxonomy" id="2053013"/>
    <lineage>
        <taxon>Bacteria</taxon>
        <taxon>Bacillati</taxon>
        <taxon>Actinomycetota</taxon>
        <taxon>Actinomycetes</taxon>
        <taxon>Kitasatosporales</taxon>
        <taxon>Streptomycetaceae</taxon>
        <taxon>Actinacidiphila</taxon>
    </lineage>
</organism>
<protein>
    <submittedName>
        <fullName evidence="3">Uncharacterized protein</fullName>
    </submittedName>
</protein>
<accession>A0ABX0ZW15</accession>
<evidence type="ECO:0000313" key="4">
    <source>
        <dbReference type="Proteomes" id="UP000734511"/>
    </source>
</evidence>
<comment type="caution">
    <text evidence="3">The sequence shown here is derived from an EMBL/GenBank/DDBJ whole genome shotgun (WGS) entry which is preliminary data.</text>
</comment>